<dbReference type="EMBL" id="JAPCWZ010000004">
    <property type="protein sequence ID" value="KAK8868932.1"/>
    <property type="molecule type" value="Genomic_DNA"/>
</dbReference>
<organism evidence="1 2">
    <name type="scientific">Apiospora arundinis</name>
    <dbReference type="NCBI Taxonomy" id="335852"/>
    <lineage>
        <taxon>Eukaryota</taxon>
        <taxon>Fungi</taxon>
        <taxon>Dikarya</taxon>
        <taxon>Ascomycota</taxon>
        <taxon>Pezizomycotina</taxon>
        <taxon>Sordariomycetes</taxon>
        <taxon>Xylariomycetidae</taxon>
        <taxon>Amphisphaeriales</taxon>
        <taxon>Apiosporaceae</taxon>
        <taxon>Apiospora</taxon>
    </lineage>
</organism>
<proteinExistence type="predicted"/>
<protein>
    <submittedName>
        <fullName evidence="1">Uncharacterized protein</fullName>
    </submittedName>
</protein>
<reference evidence="1 2" key="1">
    <citation type="journal article" date="2024" name="IMA Fungus">
        <title>Apiospora arundinis, a panoply of carbohydrate-active enzymes and secondary metabolites.</title>
        <authorList>
            <person name="Sorensen T."/>
            <person name="Petersen C."/>
            <person name="Muurmann A.T."/>
            <person name="Christiansen J.V."/>
            <person name="Brundto M.L."/>
            <person name="Overgaard C.K."/>
            <person name="Boysen A.T."/>
            <person name="Wollenberg R.D."/>
            <person name="Larsen T.O."/>
            <person name="Sorensen J.L."/>
            <person name="Nielsen K.L."/>
            <person name="Sondergaard T.E."/>
        </authorList>
    </citation>
    <scope>NUCLEOTIDE SEQUENCE [LARGE SCALE GENOMIC DNA]</scope>
    <source>
        <strain evidence="1 2">AAU 773</strain>
    </source>
</reference>
<evidence type="ECO:0000313" key="1">
    <source>
        <dbReference type="EMBL" id="KAK8868932.1"/>
    </source>
</evidence>
<evidence type="ECO:0000313" key="2">
    <source>
        <dbReference type="Proteomes" id="UP001390339"/>
    </source>
</evidence>
<gene>
    <name evidence="1" type="ORF">PGQ11_007510</name>
</gene>
<sequence>MSNGAQKRYLVLCDSEDVDVDLINDTILSHGELVLPLKPDLSEVLTADDMPITSYKSPFVNLDTDGELEAIETMRQAVVRENMAGTKAYAVLDSHSAKDRTTCYVTSFEYENVKKGDDDDDDDDEESTSNVCVRCDIGSIVSILSSLQEAEESTRARKHRNEAAIVGGVWNTRKAMRLRAHPSTLNAPRHKLRSAHWRPSPAWDKYCAMGGRGETARPYVPVFRTAVISIETLQAFVKEAMSKANNGENEDDVDEVQPVMAFITSLKEPFFDEPAFEPPASKPALDEVLLGLKPLEVDMVVRSAFPKAEFEDVKLHYNAYVIMDEHTEATRSVLLGVNSEFGGEMQLVRCAFGATLESILGMQETGLCMDLIANEAASDNGAAIVQPTD</sequence>
<name>A0ABR2IWB9_9PEZI</name>
<keyword evidence="2" id="KW-1185">Reference proteome</keyword>
<dbReference type="Proteomes" id="UP001390339">
    <property type="component" value="Unassembled WGS sequence"/>
</dbReference>
<accession>A0ABR2IWB9</accession>
<comment type="caution">
    <text evidence="1">The sequence shown here is derived from an EMBL/GenBank/DDBJ whole genome shotgun (WGS) entry which is preliminary data.</text>
</comment>